<comment type="similarity">
    <text evidence="2 5">Belongs to the DegT/DnrJ/EryC1 family.</text>
</comment>
<proteinExistence type="inferred from homology"/>
<dbReference type="EMBL" id="UPXX01000032">
    <property type="protein sequence ID" value="VBB46969.1"/>
    <property type="molecule type" value="Genomic_DNA"/>
</dbReference>
<dbReference type="CDD" id="cd00616">
    <property type="entry name" value="AHBA_syn"/>
    <property type="match status" value="1"/>
</dbReference>
<evidence type="ECO:0000256" key="5">
    <source>
        <dbReference type="RuleBase" id="RU004508"/>
    </source>
</evidence>
<dbReference type="FunFam" id="3.40.640.10:FF:000089">
    <property type="entry name" value="Aminotransferase, DegT/DnrJ/EryC1/StrS family"/>
    <property type="match status" value="1"/>
</dbReference>
<dbReference type="InterPro" id="IPR015422">
    <property type="entry name" value="PyrdxlP-dep_Trfase_small"/>
</dbReference>
<feature type="active site" description="Proton acceptor" evidence="3">
    <location>
        <position position="198"/>
    </location>
</feature>
<evidence type="ECO:0000313" key="6">
    <source>
        <dbReference type="EMBL" id="VBB46969.1"/>
    </source>
</evidence>
<dbReference type="Pfam" id="PF01041">
    <property type="entry name" value="DegT_DnrJ_EryC1"/>
    <property type="match status" value="1"/>
</dbReference>
<dbReference type="GO" id="GO:0000271">
    <property type="term" value="P:polysaccharide biosynthetic process"/>
    <property type="evidence" value="ECO:0007669"/>
    <property type="project" value="TreeGrafter"/>
</dbReference>
<dbReference type="Gene3D" id="3.40.640.10">
    <property type="entry name" value="Type I PLP-dependent aspartate aminotransferase-like (Major domain)"/>
    <property type="match status" value="1"/>
</dbReference>
<evidence type="ECO:0000256" key="1">
    <source>
        <dbReference type="ARBA" id="ARBA00022898"/>
    </source>
</evidence>
<protein>
    <submittedName>
        <fullName evidence="6">Pleiotropic regulatory protein</fullName>
    </submittedName>
</protein>
<dbReference type="PANTHER" id="PTHR30244">
    <property type="entry name" value="TRANSAMINASE"/>
    <property type="match status" value="1"/>
</dbReference>
<dbReference type="InterPro" id="IPR015424">
    <property type="entry name" value="PyrdxlP-dep_Trfase"/>
</dbReference>
<dbReference type="SUPFAM" id="SSF53383">
    <property type="entry name" value="PLP-dependent transferases"/>
    <property type="match status" value="1"/>
</dbReference>
<dbReference type="PANTHER" id="PTHR30244:SF36">
    <property type="entry name" value="3-OXO-GLUCOSE-6-PHOSPHATE:GLUTAMATE AMINOTRANSFERASE"/>
    <property type="match status" value="1"/>
</dbReference>
<reference evidence="6" key="1">
    <citation type="submission" date="2018-07" db="EMBL/GenBank/DDBJ databases">
        <authorList>
            <consortium name="Genoscope - CEA"/>
            <person name="William W."/>
        </authorList>
    </citation>
    <scope>NUCLEOTIDE SEQUENCE</scope>
    <source>
        <strain evidence="6">IK1</strain>
    </source>
</reference>
<sequence>MKVPLLDLKMQYARIRDEIDQAVKEVCESQQFILGPVVAQLEKEIAGYCGSAYAVGVSSGTDALLISLMACGIGNGDLVITTPFTFFATVGSIVRVGATPLFVDIDEKTYNMDQRILGERLDRLPEEQRRQVKAIVPVHLFGQCADMSPILEIAGRYGLAVIEDAAQALGAEYRLPSGETVRAGAMGQMGCFSFFPSKNLGAFGDAGMVTTHDEELASRLNLLRVHGARTKYYHDLLGGNFRLDAIQAAVLRVKLRYLDRWTEGRRRNADIYRRLFEEKGLKEIGLPFEDTPRHIFNQFVIRVPYDRDGLKSFLNEQGIGCEIYYPVPMHMQPCFSMLGHRPEDFPVALEASETTLALPIYPELEENQLMYVADKIAEFFASKKTPKKSS</sequence>
<dbReference type="AlphaFoldDB" id="A0A653AFX9"/>
<gene>
    <name evidence="6" type="primary">degT</name>
    <name evidence="6" type="ORF">TRIP_B50051</name>
</gene>
<dbReference type="PIRSF" id="PIRSF000390">
    <property type="entry name" value="PLP_StrS"/>
    <property type="match status" value="1"/>
</dbReference>
<feature type="modified residue" description="N6-(pyridoxal phosphate)lysine" evidence="4">
    <location>
        <position position="198"/>
    </location>
</feature>
<dbReference type="Gene3D" id="3.90.1150.10">
    <property type="entry name" value="Aspartate Aminotransferase, domain 1"/>
    <property type="match status" value="1"/>
</dbReference>
<dbReference type="GO" id="GO:0008483">
    <property type="term" value="F:transaminase activity"/>
    <property type="evidence" value="ECO:0007669"/>
    <property type="project" value="TreeGrafter"/>
</dbReference>
<keyword evidence="1 4" id="KW-0663">Pyridoxal phosphate</keyword>
<accession>A0A653AFX9</accession>
<dbReference type="InterPro" id="IPR015421">
    <property type="entry name" value="PyrdxlP-dep_Trfase_major"/>
</dbReference>
<dbReference type="GO" id="GO:0030170">
    <property type="term" value="F:pyridoxal phosphate binding"/>
    <property type="evidence" value="ECO:0007669"/>
    <property type="project" value="UniProtKB-ARBA"/>
</dbReference>
<evidence type="ECO:0000256" key="4">
    <source>
        <dbReference type="PIRSR" id="PIRSR000390-2"/>
    </source>
</evidence>
<evidence type="ECO:0000256" key="2">
    <source>
        <dbReference type="ARBA" id="ARBA00037999"/>
    </source>
</evidence>
<organism evidence="6">
    <name type="scientific">Uncultured Desulfatiglans sp</name>
    <dbReference type="NCBI Taxonomy" id="1748965"/>
    <lineage>
        <taxon>Bacteria</taxon>
        <taxon>Pseudomonadati</taxon>
        <taxon>Thermodesulfobacteriota</taxon>
        <taxon>Desulfobacteria</taxon>
        <taxon>Desulfatiglandales</taxon>
        <taxon>Desulfatiglandaceae</taxon>
        <taxon>Desulfatiglans</taxon>
        <taxon>environmental samples</taxon>
    </lineage>
</organism>
<dbReference type="InterPro" id="IPR000653">
    <property type="entry name" value="DegT/StrS_aminotransferase"/>
</dbReference>
<evidence type="ECO:0000256" key="3">
    <source>
        <dbReference type="PIRSR" id="PIRSR000390-1"/>
    </source>
</evidence>
<name>A0A653AFX9_UNCDX</name>